<accession>A0A023GEG0</accession>
<feature type="chain" id="PRO_5001518626" evidence="1">
    <location>
        <begin position="20"/>
        <end position="250"/>
    </location>
</feature>
<evidence type="ECO:0000313" key="2">
    <source>
        <dbReference type="EMBL" id="JAC31155.1"/>
    </source>
</evidence>
<evidence type="ECO:0000256" key="1">
    <source>
        <dbReference type="SAM" id="SignalP"/>
    </source>
</evidence>
<name>A0A023GEG0_AMBTT</name>
<dbReference type="AlphaFoldDB" id="A0A023GEG0"/>
<dbReference type="EMBL" id="GBBM01004263">
    <property type="protein sequence ID" value="JAC31155.1"/>
    <property type="molecule type" value="mRNA"/>
</dbReference>
<reference evidence="2" key="1">
    <citation type="submission" date="2014-03" db="EMBL/GenBank/DDBJ databases">
        <title>The sialotranscriptome of Amblyomma triste, Amblyomma parvum and Amblyomma cajennense ticks, uncovered by 454-based RNA-seq.</title>
        <authorList>
            <person name="Garcia G.R."/>
            <person name="Gardinassi L.G."/>
            <person name="Ribeiro J.M."/>
            <person name="Anatriello E."/>
            <person name="Ferreira B.R."/>
            <person name="Moreira H.N."/>
            <person name="Mafra C."/>
            <person name="Olegario M.M."/>
            <person name="Szabo P.J."/>
            <person name="Miranda-Santos I.K."/>
            <person name="Maruyama S.R."/>
        </authorList>
    </citation>
    <scope>NUCLEOTIDE SEQUENCE</scope>
    <source>
        <strain evidence="2">Mato Grasso do Sul</strain>
        <tissue evidence="2">Salivary glands</tissue>
    </source>
</reference>
<proteinExistence type="evidence at transcript level"/>
<feature type="signal peptide" evidence="1">
    <location>
        <begin position="1"/>
        <end position="19"/>
    </location>
</feature>
<sequence>MKQLALLLCVVVYVGHGEADDRQKYRDAVQDFLGLLESDIAPSEAGGSNKVNEANDFIDVVLLQRMPMLIRDTPGLYPTAPLPPFTFKVYKTAITNRDLKVNVTRGGIKNFDTAVRRVGDCDPKVVAGNTSVTCVISFDGIASDMVAVTKGDNLLGTIKDVGVQAVVYNTTGTMEVTAARNRPGFVRTFFVEHVKLEVTPGDNLDLNAVRMSNFKSYIANYLREELYLNLYGNYQTLLNYAVATMNFSML</sequence>
<keyword evidence="1" id="KW-0732">Signal</keyword>
<protein>
    <submittedName>
        <fullName evidence="2">Putative secreted protein</fullName>
    </submittedName>
</protein>
<organism evidence="2">
    <name type="scientific">Amblyomma triste</name>
    <name type="common">Neotropical tick</name>
    <dbReference type="NCBI Taxonomy" id="251400"/>
    <lineage>
        <taxon>Eukaryota</taxon>
        <taxon>Metazoa</taxon>
        <taxon>Ecdysozoa</taxon>
        <taxon>Arthropoda</taxon>
        <taxon>Chelicerata</taxon>
        <taxon>Arachnida</taxon>
        <taxon>Acari</taxon>
        <taxon>Parasitiformes</taxon>
        <taxon>Ixodida</taxon>
        <taxon>Ixodoidea</taxon>
        <taxon>Ixodidae</taxon>
        <taxon>Amblyomminae</taxon>
        <taxon>Amblyomma</taxon>
    </lineage>
</organism>